<feature type="transmembrane region" description="Helical" evidence="1">
    <location>
        <begin position="55"/>
        <end position="85"/>
    </location>
</feature>
<evidence type="ECO:0000313" key="2">
    <source>
        <dbReference type="EMBL" id="KAF1946209.1"/>
    </source>
</evidence>
<keyword evidence="1" id="KW-0812">Transmembrane</keyword>
<organism evidence="2 3">
    <name type="scientific">Clathrospora elynae</name>
    <dbReference type="NCBI Taxonomy" id="706981"/>
    <lineage>
        <taxon>Eukaryota</taxon>
        <taxon>Fungi</taxon>
        <taxon>Dikarya</taxon>
        <taxon>Ascomycota</taxon>
        <taxon>Pezizomycotina</taxon>
        <taxon>Dothideomycetes</taxon>
        <taxon>Pleosporomycetidae</taxon>
        <taxon>Pleosporales</taxon>
        <taxon>Diademaceae</taxon>
        <taxon>Clathrospora</taxon>
    </lineage>
</organism>
<dbReference type="AlphaFoldDB" id="A0A6A5T3E0"/>
<keyword evidence="1" id="KW-1133">Transmembrane helix</keyword>
<accession>A0A6A5T3E0</accession>
<protein>
    <submittedName>
        <fullName evidence="2">Uncharacterized protein</fullName>
    </submittedName>
</protein>
<sequence>MQSALQQLENNIVVFEALCGILALLQISFLGWVFYKLLQPLADFTCILKDTENPLYPIILVVWMLIVYLACLAYICIAWIGLLMLDVGGPLLSICGPIVRLISITTYPVAIFALLAFVETKRGIESLTGWAVTILAYIAALGLLWMTGELFALNDFSLQGPSGESRGYSRI</sequence>
<feature type="transmembrane region" description="Helical" evidence="1">
    <location>
        <begin position="130"/>
        <end position="153"/>
    </location>
</feature>
<reference evidence="2" key="1">
    <citation type="journal article" date="2020" name="Stud. Mycol.">
        <title>101 Dothideomycetes genomes: a test case for predicting lifestyles and emergence of pathogens.</title>
        <authorList>
            <person name="Haridas S."/>
            <person name="Albert R."/>
            <person name="Binder M."/>
            <person name="Bloem J."/>
            <person name="Labutti K."/>
            <person name="Salamov A."/>
            <person name="Andreopoulos B."/>
            <person name="Baker S."/>
            <person name="Barry K."/>
            <person name="Bills G."/>
            <person name="Bluhm B."/>
            <person name="Cannon C."/>
            <person name="Castanera R."/>
            <person name="Culley D."/>
            <person name="Daum C."/>
            <person name="Ezra D."/>
            <person name="Gonzalez J."/>
            <person name="Henrissat B."/>
            <person name="Kuo A."/>
            <person name="Liang C."/>
            <person name="Lipzen A."/>
            <person name="Lutzoni F."/>
            <person name="Magnuson J."/>
            <person name="Mondo S."/>
            <person name="Nolan M."/>
            <person name="Ohm R."/>
            <person name="Pangilinan J."/>
            <person name="Park H.-J."/>
            <person name="Ramirez L."/>
            <person name="Alfaro M."/>
            <person name="Sun H."/>
            <person name="Tritt A."/>
            <person name="Yoshinaga Y."/>
            <person name="Zwiers L.-H."/>
            <person name="Turgeon B."/>
            <person name="Goodwin S."/>
            <person name="Spatafora J."/>
            <person name="Crous P."/>
            <person name="Grigoriev I."/>
        </authorList>
    </citation>
    <scope>NUCLEOTIDE SEQUENCE</scope>
    <source>
        <strain evidence="2">CBS 161.51</strain>
    </source>
</reference>
<evidence type="ECO:0000256" key="1">
    <source>
        <dbReference type="SAM" id="Phobius"/>
    </source>
</evidence>
<feature type="transmembrane region" description="Helical" evidence="1">
    <location>
        <begin position="12"/>
        <end position="35"/>
    </location>
</feature>
<dbReference type="Proteomes" id="UP000800038">
    <property type="component" value="Unassembled WGS sequence"/>
</dbReference>
<name>A0A6A5T3E0_9PLEO</name>
<keyword evidence="1" id="KW-0472">Membrane</keyword>
<proteinExistence type="predicted"/>
<feature type="transmembrane region" description="Helical" evidence="1">
    <location>
        <begin position="97"/>
        <end position="118"/>
    </location>
</feature>
<dbReference type="OrthoDB" id="3775051at2759"/>
<dbReference type="EMBL" id="ML976004">
    <property type="protein sequence ID" value="KAF1946209.1"/>
    <property type="molecule type" value="Genomic_DNA"/>
</dbReference>
<keyword evidence="3" id="KW-1185">Reference proteome</keyword>
<evidence type="ECO:0000313" key="3">
    <source>
        <dbReference type="Proteomes" id="UP000800038"/>
    </source>
</evidence>
<gene>
    <name evidence="2" type="ORF">EJ02DRAFT_247488</name>
</gene>